<feature type="region of interest" description="Disordered" evidence="1">
    <location>
        <begin position="207"/>
        <end position="231"/>
    </location>
</feature>
<evidence type="ECO:0000313" key="2">
    <source>
        <dbReference type="EMBL" id="MED6184827.1"/>
    </source>
</evidence>
<feature type="compositionally biased region" description="Basic and acidic residues" evidence="1">
    <location>
        <begin position="1"/>
        <end position="11"/>
    </location>
</feature>
<feature type="compositionally biased region" description="Low complexity" evidence="1">
    <location>
        <begin position="317"/>
        <end position="329"/>
    </location>
</feature>
<comment type="caution">
    <text evidence="2">The sequence shown here is derived from an EMBL/GenBank/DDBJ whole genome shotgun (WGS) entry which is preliminary data.</text>
</comment>
<organism evidence="2 3">
    <name type="scientific">Stylosanthes scabra</name>
    <dbReference type="NCBI Taxonomy" id="79078"/>
    <lineage>
        <taxon>Eukaryota</taxon>
        <taxon>Viridiplantae</taxon>
        <taxon>Streptophyta</taxon>
        <taxon>Embryophyta</taxon>
        <taxon>Tracheophyta</taxon>
        <taxon>Spermatophyta</taxon>
        <taxon>Magnoliopsida</taxon>
        <taxon>eudicotyledons</taxon>
        <taxon>Gunneridae</taxon>
        <taxon>Pentapetalae</taxon>
        <taxon>rosids</taxon>
        <taxon>fabids</taxon>
        <taxon>Fabales</taxon>
        <taxon>Fabaceae</taxon>
        <taxon>Papilionoideae</taxon>
        <taxon>50 kb inversion clade</taxon>
        <taxon>dalbergioids sensu lato</taxon>
        <taxon>Dalbergieae</taxon>
        <taxon>Pterocarpus clade</taxon>
        <taxon>Stylosanthes</taxon>
    </lineage>
</organism>
<evidence type="ECO:0000256" key="1">
    <source>
        <dbReference type="SAM" id="MobiDB-lite"/>
    </source>
</evidence>
<evidence type="ECO:0000313" key="3">
    <source>
        <dbReference type="Proteomes" id="UP001341840"/>
    </source>
</evidence>
<accession>A0ABU6WHV9</accession>
<name>A0ABU6WHV9_9FABA</name>
<feature type="compositionally biased region" description="Pro residues" evidence="1">
    <location>
        <begin position="66"/>
        <end position="79"/>
    </location>
</feature>
<gene>
    <name evidence="2" type="ORF">PIB30_051192</name>
</gene>
<feature type="compositionally biased region" description="Pro residues" evidence="1">
    <location>
        <begin position="330"/>
        <end position="354"/>
    </location>
</feature>
<feature type="region of interest" description="Disordered" evidence="1">
    <location>
        <begin position="316"/>
        <end position="370"/>
    </location>
</feature>
<proteinExistence type="predicted"/>
<protein>
    <submittedName>
        <fullName evidence="2">Uncharacterized protein</fullName>
    </submittedName>
</protein>
<reference evidence="2 3" key="1">
    <citation type="journal article" date="2023" name="Plants (Basel)">
        <title>Bridging the Gap: Combining Genomics and Transcriptomics Approaches to Understand Stylosanthes scabra, an Orphan Legume from the Brazilian Caatinga.</title>
        <authorList>
            <person name="Ferreira-Neto J.R.C."/>
            <person name="da Silva M.D."/>
            <person name="Binneck E."/>
            <person name="de Melo N.F."/>
            <person name="da Silva R.H."/>
            <person name="de Melo A.L.T.M."/>
            <person name="Pandolfi V."/>
            <person name="Bustamante F.O."/>
            <person name="Brasileiro-Vidal A.C."/>
            <person name="Benko-Iseppon A.M."/>
        </authorList>
    </citation>
    <scope>NUCLEOTIDE SEQUENCE [LARGE SCALE GENOMIC DNA]</scope>
    <source>
        <tissue evidence="2">Leaves</tissue>
    </source>
</reference>
<dbReference type="EMBL" id="JASCZI010181602">
    <property type="protein sequence ID" value="MED6184827.1"/>
    <property type="molecule type" value="Genomic_DNA"/>
</dbReference>
<dbReference type="Proteomes" id="UP001341840">
    <property type="component" value="Unassembled WGS sequence"/>
</dbReference>
<sequence>MTRGDRGRGRGTEAGVQEVVGVGLEKGPAFASTSERQRLGPLLHPPHPLRGKPPSQTTTGDDEPPPPEPDPMPWPPVDNPLPEGEEEDIAMEEELARQAGRVYLRWDGGNCWNEVRKGTTKISWVFQNYYRWFVLQFSLAPDHAVHFWWDRWRSFFRLQWGYEFKIYESWRMRAFKRLRELMHEIRNKGAPHGWIRDDLWDRLEAPPRTRPPESGWKSVRPSLTQEVQSPPPIDEDALWTRIAGGRKRGKIYGMGVVPSHKYPHMFADPEDDDTASGPPDLREQVTLLNREIAQQAEAHAQSLAAVEAVCVEKLPDADAGSGSSSAAMPDMPPASPPPPPPPPPARSQSPPPRPDQGTSSPQPKDDPDYV</sequence>
<feature type="region of interest" description="Disordered" evidence="1">
    <location>
        <begin position="25"/>
        <end position="84"/>
    </location>
</feature>
<keyword evidence="3" id="KW-1185">Reference proteome</keyword>
<feature type="region of interest" description="Disordered" evidence="1">
    <location>
        <begin position="1"/>
        <end position="20"/>
    </location>
</feature>
<dbReference type="PANTHER" id="PTHR48125">
    <property type="entry name" value="LP07818P1"/>
    <property type="match status" value="1"/>
</dbReference>